<gene>
    <name evidence="1" type="ORF">MANES_02G043900</name>
</gene>
<sequence length="55" mass="6413">MFICLRNIPTIAKPYTLYHYFYKTHSPLSSSLFSHNSSNPMKLQKYSLPICKSLT</sequence>
<organism evidence="1">
    <name type="scientific">Manihot esculenta</name>
    <name type="common">Cassava</name>
    <name type="synonym">Jatropha manihot</name>
    <dbReference type="NCBI Taxonomy" id="3983"/>
    <lineage>
        <taxon>Eukaryota</taxon>
        <taxon>Viridiplantae</taxon>
        <taxon>Streptophyta</taxon>
        <taxon>Embryophyta</taxon>
        <taxon>Tracheophyta</taxon>
        <taxon>Spermatophyta</taxon>
        <taxon>Magnoliopsida</taxon>
        <taxon>eudicotyledons</taxon>
        <taxon>Gunneridae</taxon>
        <taxon>Pentapetalae</taxon>
        <taxon>rosids</taxon>
        <taxon>fabids</taxon>
        <taxon>Malpighiales</taxon>
        <taxon>Euphorbiaceae</taxon>
        <taxon>Crotonoideae</taxon>
        <taxon>Manihoteae</taxon>
        <taxon>Manihot</taxon>
    </lineage>
</organism>
<proteinExistence type="predicted"/>
<dbReference type="AlphaFoldDB" id="A0A2C9WAS6"/>
<evidence type="ECO:0000313" key="1">
    <source>
        <dbReference type="EMBL" id="OAY56775.1"/>
    </source>
</evidence>
<dbReference type="EMBL" id="CM004388">
    <property type="protein sequence ID" value="OAY56775.1"/>
    <property type="molecule type" value="Genomic_DNA"/>
</dbReference>
<reference evidence="1" key="1">
    <citation type="submission" date="2016-02" db="EMBL/GenBank/DDBJ databases">
        <title>WGS assembly of Manihot esculenta.</title>
        <authorList>
            <person name="Bredeson J.V."/>
            <person name="Prochnik S.E."/>
            <person name="Lyons J.B."/>
            <person name="Schmutz J."/>
            <person name="Grimwood J."/>
            <person name="Vrebalov J."/>
            <person name="Bart R.S."/>
            <person name="Amuge T."/>
            <person name="Ferguson M.E."/>
            <person name="Green R."/>
            <person name="Putnam N."/>
            <person name="Stites J."/>
            <person name="Rounsley S."/>
            <person name="Rokhsar D.S."/>
        </authorList>
    </citation>
    <scope>NUCLEOTIDE SEQUENCE [LARGE SCALE GENOMIC DNA]</scope>
    <source>
        <tissue evidence="1">Leaf</tissue>
    </source>
</reference>
<protein>
    <submittedName>
        <fullName evidence="1">Uncharacterized protein</fullName>
    </submittedName>
</protein>
<accession>A0A2C9WAS6</accession>
<name>A0A2C9WAS6_MANES</name>